<dbReference type="AlphaFoldDB" id="A0ABD0JZ36"/>
<gene>
    <name evidence="3" type="ORF">BaRGS_00028757</name>
</gene>
<keyword evidence="4" id="KW-1185">Reference proteome</keyword>
<accession>A0ABD0JZ36</accession>
<dbReference type="Pfam" id="PF15558">
    <property type="entry name" value="DUF4659"/>
    <property type="match status" value="1"/>
</dbReference>
<keyword evidence="1" id="KW-0175">Coiled coil</keyword>
<proteinExistence type="predicted"/>
<comment type="caution">
    <text evidence="3">The sequence shown here is derived from an EMBL/GenBank/DDBJ whole genome shotgun (WGS) entry which is preliminary data.</text>
</comment>
<organism evidence="3 4">
    <name type="scientific">Batillaria attramentaria</name>
    <dbReference type="NCBI Taxonomy" id="370345"/>
    <lineage>
        <taxon>Eukaryota</taxon>
        <taxon>Metazoa</taxon>
        <taxon>Spiralia</taxon>
        <taxon>Lophotrochozoa</taxon>
        <taxon>Mollusca</taxon>
        <taxon>Gastropoda</taxon>
        <taxon>Caenogastropoda</taxon>
        <taxon>Sorbeoconcha</taxon>
        <taxon>Cerithioidea</taxon>
        <taxon>Batillariidae</taxon>
        <taxon>Batillaria</taxon>
    </lineage>
</organism>
<evidence type="ECO:0000256" key="1">
    <source>
        <dbReference type="SAM" id="Coils"/>
    </source>
</evidence>
<feature type="region of interest" description="Disordered" evidence="2">
    <location>
        <begin position="103"/>
        <end position="209"/>
    </location>
</feature>
<dbReference type="InterPro" id="IPR029090">
    <property type="entry name" value="DUF4659"/>
</dbReference>
<dbReference type="EMBL" id="JACVVK020000290">
    <property type="protein sequence ID" value="KAK7480024.1"/>
    <property type="molecule type" value="Genomic_DNA"/>
</dbReference>
<sequence>MITIENEEDPVEKVDLYNFEDPKFENSRYVLTSPRSLEACSRLNVKPVELLYKPLTEFQEELLPQDVPLRTIYNIYDEQEQIRQRKLQLCREERTRVNKEDIQDKSSFGKHKMGSKGDQARNVTKGSLQRQRTAWAAGVGHQRMTKDELNKRAKGLHDESVKLRQELLSRKEGKPRRPVAKRPGSAQGSRLETSGTPRTRSKSVSEIYRKLPAKDQKILDLMRAKREGEKQRLEESERTRQLWEDERKRQEALRTVMENKRRKMLARKNQIQDTKKLQESSRRSRTEEHLRDQKEEEIFRRSKSAEQRLYRQLKSQELKLSEKKDKEVLRKSIQERNLQMQSRDEEDMKERVAQHTKSTLSQAQQRKDMNIMQQSLRKSVSNQQERNAFELRRRELEKDARWQEEGTQSVMELRHSKAEGNLANLLETRNQQLISSHLEEEKKQEKAKQVQQKLEAEMEAWRRNLLQHKKQVEKQAEVTAQVTKETRAQRVRQDRQTREQEQQRNLRKLTKEHDRWKRSLEESMHDKDRKVEEAQQQRERSIMQTRAMAQMSHMLRDKLRMKYETDTFDRKVLDAQLFARLESRPMSARRSTKAS</sequence>
<feature type="compositionally biased region" description="Basic and acidic residues" evidence="2">
    <location>
        <begin position="144"/>
        <end position="172"/>
    </location>
</feature>
<dbReference type="PANTHER" id="PTHR33663:SF2">
    <property type="entry name" value="COILED-COIL DOMAIN-CONTAINING PROTEIN 177"/>
    <property type="match status" value="1"/>
</dbReference>
<evidence type="ECO:0000313" key="3">
    <source>
        <dbReference type="EMBL" id="KAK7480024.1"/>
    </source>
</evidence>
<feature type="coiled-coil region" evidence="1">
    <location>
        <begin position="219"/>
        <end position="253"/>
    </location>
</feature>
<evidence type="ECO:0000313" key="4">
    <source>
        <dbReference type="Proteomes" id="UP001519460"/>
    </source>
</evidence>
<feature type="compositionally biased region" description="Basic and acidic residues" evidence="2">
    <location>
        <begin position="273"/>
        <end position="296"/>
    </location>
</feature>
<dbReference type="PANTHER" id="PTHR33663">
    <property type="entry name" value="COILED-COIL DOMAIN-CONTAINING PROTEIN 177"/>
    <property type="match status" value="1"/>
</dbReference>
<name>A0ABD0JZ36_9CAEN</name>
<feature type="compositionally biased region" description="Polar residues" evidence="2">
    <location>
        <begin position="186"/>
        <end position="204"/>
    </location>
</feature>
<feature type="compositionally biased region" description="Basic and acidic residues" evidence="2">
    <location>
        <begin position="484"/>
        <end position="541"/>
    </location>
</feature>
<feature type="compositionally biased region" description="Polar residues" evidence="2">
    <location>
        <begin position="121"/>
        <end position="132"/>
    </location>
</feature>
<feature type="region of interest" description="Disordered" evidence="2">
    <location>
        <begin position="478"/>
        <end position="542"/>
    </location>
</feature>
<dbReference type="Proteomes" id="UP001519460">
    <property type="component" value="Unassembled WGS sequence"/>
</dbReference>
<evidence type="ECO:0000256" key="2">
    <source>
        <dbReference type="SAM" id="MobiDB-lite"/>
    </source>
</evidence>
<protein>
    <submittedName>
        <fullName evidence="3">Uncharacterized protein</fullName>
    </submittedName>
</protein>
<reference evidence="3 4" key="1">
    <citation type="journal article" date="2023" name="Sci. Data">
        <title>Genome assembly of the Korean intertidal mud-creeper Batillaria attramentaria.</title>
        <authorList>
            <person name="Patra A.K."/>
            <person name="Ho P.T."/>
            <person name="Jun S."/>
            <person name="Lee S.J."/>
            <person name="Kim Y."/>
            <person name="Won Y.J."/>
        </authorList>
    </citation>
    <scope>NUCLEOTIDE SEQUENCE [LARGE SCALE GENOMIC DNA]</scope>
    <source>
        <strain evidence="3">Wonlab-2016</strain>
    </source>
</reference>
<feature type="region of interest" description="Disordered" evidence="2">
    <location>
        <begin position="260"/>
        <end position="296"/>
    </location>
</feature>